<keyword evidence="2" id="KW-1185">Reference proteome</keyword>
<reference evidence="2" key="1">
    <citation type="journal article" date="2023" name="Front. Plant Sci.">
        <title>Chromosomal-level genome assembly of Melastoma candidum provides insights into trichome evolution.</title>
        <authorList>
            <person name="Zhong Y."/>
            <person name="Wu W."/>
            <person name="Sun C."/>
            <person name="Zou P."/>
            <person name="Liu Y."/>
            <person name="Dai S."/>
            <person name="Zhou R."/>
        </authorList>
    </citation>
    <scope>NUCLEOTIDE SEQUENCE [LARGE SCALE GENOMIC DNA]</scope>
</reference>
<protein>
    <submittedName>
        <fullName evidence="1">Uncharacterized protein</fullName>
    </submittedName>
</protein>
<dbReference type="Proteomes" id="UP001057402">
    <property type="component" value="Chromosome 6"/>
</dbReference>
<name>A0ACB9QID3_9MYRT</name>
<evidence type="ECO:0000313" key="1">
    <source>
        <dbReference type="EMBL" id="KAI4365622.1"/>
    </source>
</evidence>
<evidence type="ECO:0000313" key="2">
    <source>
        <dbReference type="Proteomes" id="UP001057402"/>
    </source>
</evidence>
<gene>
    <name evidence="1" type="ORF">MLD38_021588</name>
</gene>
<accession>A0ACB9QID3</accession>
<sequence>MANASGGEASCCQVVGLSFLADPVENYRCSEETAVVCAIHIREKRQKVVQHQMQELKWTQLEKEWLMQLAH</sequence>
<proteinExistence type="predicted"/>
<dbReference type="EMBL" id="CM042885">
    <property type="protein sequence ID" value="KAI4365622.1"/>
    <property type="molecule type" value="Genomic_DNA"/>
</dbReference>
<comment type="caution">
    <text evidence="1">The sequence shown here is derived from an EMBL/GenBank/DDBJ whole genome shotgun (WGS) entry which is preliminary data.</text>
</comment>
<organism evidence="1 2">
    <name type="scientific">Melastoma candidum</name>
    <dbReference type="NCBI Taxonomy" id="119954"/>
    <lineage>
        <taxon>Eukaryota</taxon>
        <taxon>Viridiplantae</taxon>
        <taxon>Streptophyta</taxon>
        <taxon>Embryophyta</taxon>
        <taxon>Tracheophyta</taxon>
        <taxon>Spermatophyta</taxon>
        <taxon>Magnoliopsida</taxon>
        <taxon>eudicotyledons</taxon>
        <taxon>Gunneridae</taxon>
        <taxon>Pentapetalae</taxon>
        <taxon>rosids</taxon>
        <taxon>malvids</taxon>
        <taxon>Myrtales</taxon>
        <taxon>Melastomataceae</taxon>
        <taxon>Melastomatoideae</taxon>
        <taxon>Melastomateae</taxon>
        <taxon>Melastoma</taxon>
    </lineage>
</organism>